<comment type="caution">
    <text evidence="9">The sequence shown here is derived from an EMBL/GenBank/DDBJ whole genome shotgun (WGS) entry which is preliminary data.</text>
</comment>
<feature type="domain" description="Penicillin-binding protein transpeptidase" evidence="8">
    <location>
        <begin position="224"/>
        <end position="533"/>
    </location>
</feature>
<dbReference type="InterPro" id="IPR012338">
    <property type="entry name" value="Beta-lactam/transpept-like"/>
</dbReference>
<dbReference type="SUPFAM" id="SSF56601">
    <property type="entry name" value="beta-lactamase/transpeptidase-like"/>
    <property type="match status" value="1"/>
</dbReference>
<dbReference type="GO" id="GO:0008658">
    <property type="term" value="F:penicillin binding"/>
    <property type="evidence" value="ECO:0007669"/>
    <property type="project" value="InterPro"/>
</dbReference>
<feature type="transmembrane region" description="Helical" evidence="7">
    <location>
        <begin position="12"/>
        <end position="31"/>
    </location>
</feature>
<dbReference type="InterPro" id="IPR036138">
    <property type="entry name" value="PBP_dimer_sf"/>
</dbReference>
<name>A0A9D1DZ46_9FIRM</name>
<evidence type="ECO:0000313" key="10">
    <source>
        <dbReference type="Proteomes" id="UP000824241"/>
    </source>
</evidence>
<dbReference type="SUPFAM" id="SSF56519">
    <property type="entry name" value="Penicillin binding protein dimerisation domain"/>
    <property type="match status" value="1"/>
</dbReference>
<comment type="catalytic activity">
    <reaction evidence="1">
        <text>a beta-lactam + H2O = a substituted beta-amino acid</text>
        <dbReference type="Rhea" id="RHEA:20401"/>
        <dbReference type="ChEBI" id="CHEBI:15377"/>
        <dbReference type="ChEBI" id="CHEBI:35627"/>
        <dbReference type="ChEBI" id="CHEBI:140347"/>
        <dbReference type="EC" id="3.5.2.6"/>
    </reaction>
</comment>
<dbReference type="GO" id="GO:0008800">
    <property type="term" value="F:beta-lactamase activity"/>
    <property type="evidence" value="ECO:0007669"/>
    <property type="project" value="UniProtKB-EC"/>
</dbReference>
<dbReference type="Pfam" id="PF00905">
    <property type="entry name" value="Transpeptidase"/>
    <property type="match status" value="1"/>
</dbReference>
<protein>
    <recommendedName>
        <fullName evidence="3">beta-lactamase</fullName>
        <ecNumber evidence="3">3.5.2.6</ecNumber>
    </recommendedName>
</protein>
<dbReference type="GO" id="GO:0071555">
    <property type="term" value="P:cell wall organization"/>
    <property type="evidence" value="ECO:0007669"/>
    <property type="project" value="TreeGrafter"/>
</dbReference>
<dbReference type="GO" id="GO:0005886">
    <property type="term" value="C:plasma membrane"/>
    <property type="evidence" value="ECO:0007669"/>
    <property type="project" value="TreeGrafter"/>
</dbReference>
<dbReference type="Proteomes" id="UP000824241">
    <property type="component" value="Unassembled WGS sequence"/>
</dbReference>
<keyword evidence="5" id="KW-0378">Hydrolase</keyword>
<keyword evidence="4" id="KW-0732">Signal</keyword>
<dbReference type="InterPro" id="IPR050515">
    <property type="entry name" value="Beta-lactam/transpept"/>
</dbReference>
<dbReference type="GO" id="GO:0046677">
    <property type="term" value="P:response to antibiotic"/>
    <property type="evidence" value="ECO:0007669"/>
    <property type="project" value="UniProtKB-KW"/>
</dbReference>
<comment type="similarity">
    <text evidence="2">Belongs to the class-D beta-lactamase family.</text>
</comment>
<sequence>MKKYTDRINRRLVAVFAAFCVGMAGLSVRLYSLTTSDGLMQTAQSQRVYTLQVLDERGMIYDCGMQPLVAEGERYLSAVYPTPGNQQAVLDAVPEERREAVAELLETGRPFTLETDRPVEAEMVYCFQAADRYAEAQTAAHLIGYLDYEGNGVTGIEAACDEFLSAHGREVEVSATLNALQQVIPGLEPEVRMSEDAGAGVVLTIDKEIQQCVETIGGEMLEKGAIVVLNPYSGQIKAAASFPAYSPLYLEEAVADAENSPMINRAFLPYSVGSTFKVVTAAAALETLGSEYCLTREYECVGYIDVLDQRFHCHDRAGHGELDLFGAVKESCNPWFIGLGLETGGEALLRKTVQFGFGEEIRLADGITVQGGSIPAASDLINPAAVANLSFGQGNLSASPVQIARMMAAVVNGGELVAPTLVVGTTLDGESIDVLPRPVGEKVMKESTARQLQLLLSYAVMADDSSGALPETVTAGGKTATAQTGRFDEEGDELEEGWFAGFFPAEDPRYVVVVLAENEGFGNSTAAPVFAAVADGIAALGK</sequence>
<keyword evidence="7" id="KW-1133">Transmembrane helix</keyword>
<dbReference type="EC" id="3.5.2.6" evidence="3"/>
<dbReference type="PANTHER" id="PTHR30627">
    <property type="entry name" value="PEPTIDOGLYCAN D,D-TRANSPEPTIDASE"/>
    <property type="match status" value="1"/>
</dbReference>
<evidence type="ECO:0000256" key="1">
    <source>
        <dbReference type="ARBA" id="ARBA00001526"/>
    </source>
</evidence>
<dbReference type="Gene3D" id="3.90.1310.10">
    <property type="entry name" value="Penicillin-binding protein 2a (Domain 2)"/>
    <property type="match status" value="1"/>
</dbReference>
<reference evidence="9" key="1">
    <citation type="submission" date="2020-10" db="EMBL/GenBank/DDBJ databases">
        <authorList>
            <person name="Gilroy R."/>
        </authorList>
    </citation>
    <scope>NUCLEOTIDE SEQUENCE</scope>
    <source>
        <strain evidence="9">CHK189-12415</strain>
    </source>
</reference>
<evidence type="ECO:0000256" key="4">
    <source>
        <dbReference type="ARBA" id="ARBA00022729"/>
    </source>
</evidence>
<dbReference type="PANTHER" id="PTHR30627:SF6">
    <property type="entry name" value="BETA-LACTAMASE YBXI-RELATED"/>
    <property type="match status" value="1"/>
</dbReference>
<dbReference type="EMBL" id="DVHA01000285">
    <property type="protein sequence ID" value="HIR61647.1"/>
    <property type="molecule type" value="Genomic_DNA"/>
</dbReference>
<evidence type="ECO:0000259" key="8">
    <source>
        <dbReference type="Pfam" id="PF00905"/>
    </source>
</evidence>
<reference evidence="9" key="2">
    <citation type="journal article" date="2021" name="PeerJ">
        <title>Extensive microbial diversity within the chicken gut microbiome revealed by metagenomics and culture.</title>
        <authorList>
            <person name="Gilroy R."/>
            <person name="Ravi A."/>
            <person name="Getino M."/>
            <person name="Pursley I."/>
            <person name="Horton D.L."/>
            <person name="Alikhan N.F."/>
            <person name="Baker D."/>
            <person name="Gharbi K."/>
            <person name="Hall N."/>
            <person name="Watson M."/>
            <person name="Adriaenssens E.M."/>
            <person name="Foster-Nyarko E."/>
            <person name="Jarju S."/>
            <person name="Secka A."/>
            <person name="Antonio M."/>
            <person name="Oren A."/>
            <person name="Chaudhuri R.R."/>
            <person name="La Ragione R."/>
            <person name="Hildebrand F."/>
            <person name="Pallen M.J."/>
        </authorList>
    </citation>
    <scope>NUCLEOTIDE SEQUENCE</scope>
    <source>
        <strain evidence="9">CHK189-12415</strain>
    </source>
</reference>
<organism evidence="9 10">
    <name type="scientific">Candidatus Faecivivens stercoravium</name>
    <dbReference type="NCBI Taxonomy" id="2840803"/>
    <lineage>
        <taxon>Bacteria</taxon>
        <taxon>Bacillati</taxon>
        <taxon>Bacillota</taxon>
        <taxon>Clostridia</taxon>
        <taxon>Eubacteriales</taxon>
        <taxon>Oscillospiraceae</taxon>
        <taxon>Oscillospiraceae incertae sedis</taxon>
        <taxon>Candidatus Faecivivens</taxon>
    </lineage>
</organism>
<keyword evidence="7" id="KW-0472">Membrane</keyword>
<evidence type="ECO:0000256" key="5">
    <source>
        <dbReference type="ARBA" id="ARBA00022801"/>
    </source>
</evidence>
<proteinExistence type="inferred from homology"/>
<evidence type="ECO:0000256" key="6">
    <source>
        <dbReference type="ARBA" id="ARBA00023251"/>
    </source>
</evidence>
<evidence type="ECO:0000313" key="9">
    <source>
        <dbReference type="EMBL" id="HIR61647.1"/>
    </source>
</evidence>
<dbReference type="Gene3D" id="3.40.710.10">
    <property type="entry name" value="DD-peptidase/beta-lactamase superfamily"/>
    <property type="match status" value="1"/>
</dbReference>
<dbReference type="InterPro" id="IPR001460">
    <property type="entry name" value="PCN-bd_Tpept"/>
</dbReference>
<evidence type="ECO:0000256" key="3">
    <source>
        <dbReference type="ARBA" id="ARBA00012865"/>
    </source>
</evidence>
<keyword evidence="7" id="KW-0812">Transmembrane</keyword>
<evidence type="ECO:0000256" key="7">
    <source>
        <dbReference type="SAM" id="Phobius"/>
    </source>
</evidence>
<evidence type="ECO:0000256" key="2">
    <source>
        <dbReference type="ARBA" id="ARBA00007898"/>
    </source>
</evidence>
<accession>A0A9D1DZ46</accession>
<dbReference type="AlphaFoldDB" id="A0A9D1DZ46"/>
<gene>
    <name evidence="9" type="ORF">IAB37_08750</name>
</gene>
<keyword evidence="6" id="KW-0046">Antibiotic resistance</keyword>